<dbReference type="InterPro" id="IPR029044">
    <property type="entry name" value="Nucleotide-diphossugar_trans"/>
</dbReference>
<feature type="domain" description="MobA-like NTP transferase" evidence="3">
    <location>
        <begin position="10"/>
        <end position="141"/>
    </location>
</feature>
<reference evidence="4 5" key="1">
    <citation type="submission" date="2014-02" db="EMBL/GenBank/DDBJ databases">
        <title>The small core and large imbalanced accessory genome model reveals a collaborative survival strategy of Sorangium cellulosum strains in nature.</title>
        <authorList>
            <person name="Han K."/>
            <person name="Peng R."/>
            <person name="Blom J."/>
            <person name="Li Y.-Z."/>
        </authorList>
    </citation>
    <scope>NUCLEOTIDE SEQUENCE [LARGE SCALE GENOMIC DNA]</scope>
    <source>
        <strain evidence="4 5">So0149</strain>
    </source>
</reference>
<evidence type="ECO:0000256" key="2">
    <source>
        <dbReference type="ARBA" id="ARBA00022695"/>
    </source>
</evidence>
<dbReference type="Gene3D" id="3.90.550.10">
    <property type="entry name" value="Spore Coat Polysaccharide Biosynthesis Protein SpsA, Chain A"/>
    <property type="match status" value="1"/>
</dbReference>
<dbReference type="EMBL" id="JEMC01003866">
    <property type="protein sequence ID" value="KYF77860.1"/>
    <property type="molecule type" value="Genomic_DNA"/>
</dbReference>
<dbReference type="GO" id="GO:0016779">
    <property type="term" value="F:nucleotidyltransferase activity"/>
    <property type="evidence" value="ECO:0007669"/>
    <property type="project" value="UniProtKB-KW"/>
</dbReference>
<dbReference type="Proteomes" id="UP000075515">
    <property type="component" value="Unassembled WGS sequence"/>
</dbReference>
<comment type="caution">
    <text evidence="4">The sequence shown here is derived from an EMBL/GenBank/DDBJ whole genome shotgun (WGS) entry which is preliminary data.</text>
</comment>
<dbReference type="InterPro" id="IPR025877">
    <property type="entry name" value="MobA-like_NTP_Trfase"/>
</dbReference>
<evidence type="ECO:0000259" key="3">
    <source>
        <dbReference type="Pfam" id="PF12804"/>
    </source>
</evidence>
<dbReference type="SUPFAM" id="SSF53448">
    <property type="entry name" value="Nucleotide-diphospho-sugar transferases"/>
    <property type="match status" value="1"/>
</dbReference>
<dbReference type="PANTHER" id="PTHR43584">
    <property type="entry name" value="NUCLEOTIDYL TRANSFERASE"/>
    <property type="match status" value="1"/>
</dbReference>
<dbReference type="Pfam" id="PF12804">
    <property type="entry name" value="NTP_transf_3"/>
    <property type="match status" value="1"/>
</dbReference>
<protein>
    <submittedName>
        <fullName evidence="4">Sugar phosphate nucleotidyltransferase</fullName>
    </submittedName>
</protein>
<organism evidence="4 5">
    <name type="scientific">Sorangium cellulosum</name>
    <name type="common">Polyangium cellulosum</name>
    <dbReference type="NCBI Taxonomy" id="56"/>
    <lineage>
        <taxon>Bacteria</taxon>
        <taxon>Pseudomonadati</taxon>
        <taxon>Myxococcota</taxon>
        <taxon>Polyangia</taxon>
        <taxon>Polyangiales</taxon>
        <taxon>Polyangiaceae</taxon>
        <taxon>Sorangium</taxon>
    </lineage>
</organism>
<gene>
    <name evidence="4" type="ORF">BE18_52050</name>
</gene>
<evidence type="ECO:0000313" key="4">
    <source>
        <dbReference type="EMBL" id="KYF77860.1"/>
    </source>
</evidence>
<dbReference type="PANTHER" id="PTHR43584:SF8">
    <property type="entry name" value="N-ACETYLMURAMATE ALPHA-1-PHOSPHATE URIDYLYLTRANSFERASE"/>
    <property type="match status" value="1"/>
</dbReference>
<dbReference type="InterPro" id="IPR050065">
    <property type="entry name" value="GlmU-like"/>
</dbReference>
<accession>A0A150T7U1</accession>
<evidence type="ECO:0000313" key="5">
    <source>
        <dbReference type="Proteomes" id="UP000075515"/>
    </source>
</evidence>
<dbReference type="AlphaFoldDB" id="A0A150T7U1"/>
<name>A0A150T7U1_SORCE</name>
<evidence type="ECO:0000256" key="1">
    <source>
        <dbReference type="ARBA" id="ARBA00022679"/>
    </source>
</evidence>
<keyword evidence="2" id="KW-0548">Nucleotidyltransferase</keyword>
<keyword evidence="1 4" id="KW-0808">Transferase</keyword>
<dbReference type="CDD" id="cd06915">
    <property type="entry name" value="NTP_transferase_WcbM_like"/>
    <property type="match status" value="1"/>
</dbReference>
<proteinExistence type="predicted"/>
<sequence>MRPDALSPQAVILAGGLGTRMRPRTERTPKFLLPVAGRPFGTWLLDRLAAAGFGEVVLCVGHLGEAVRAAMGERFAGLPLRYADDGPELLGTAGALRRALPHLAPVFLMTYGDSYLPFDYLAPLRDLDAHPGALGTMAVYRNEGRLDASNTAVSGDLVARYEKRRAGAPPDPALDHIDYGATALRREVVEALPADTPLGFDAVQRDLAARGRLRALPVAARFYEIGSERGLRDLEAALGAPATAEERG</sequence>